<comment type="function">
    <text evidence="2">NDH-1 shuttles electrons from NADH, via FMN and iron-sulfur (Fe-S) centers, to quinones in the respiratory chain. Couples the redox reaction to proton translocation (for every two electrons transferred, four hydrogen ions are translocated across the cytoplasmic membrane), and thus conserves the redox energy in a proton gradient.</text>
</comment>
<comment type="similarity">
    <text evidence="1 2">Belongs to the complex I subunit 6 family.</text>
</comment>
<dbReference type="PANTHER" id="PTHR33269:SF17">
    <property type="entry name" value="NADH-UBIQUINONE OXIDOREDUCTASE CHAIN 6"/>
    <property type="match status" value="1"/>
</dbReference>
<keyword evidence="5" id="KW-1185">Reference proteome</keyword>
<keyword evidence="2" id="KW-1133">Transmembrane helix</keyword>
<sequence>MVITAFFYFFAALLVFSGFRVVTARNPVYAVLYLILAFFNAAGIWMLLRAEFLAIVLVLVYVGAVMVLFLFIVMMLDINIDTLRRDFWKYFPVGLMIAVVIIVEAGIVLMGGFGSETLASVTSEVSARGNAADIGQKLYTDYLYPFEIAAILLLVGMIAAIALTFRPRRANNKAIEVSEQLKANKADRLKVVKLEAVNRGAEAAAEDAPDAVASGETPAAQGGEKA</sequence>
<dbReference type="EC" id="7.1.1.-" evidence="2"/>
<dbReference type="GO" id="GO:0008137">
    <property type="term" value="F:NADH dehydrogenase (ubiquinone) activity"/>
    <property type="evidence" value="ECO:0007669"/>
    <property type="project" value="UniProtKB-UniRule"/>
</dbReference>
<dbReference type="AlphaFoldDB" id="A0A433SH07"/>
<comment type="catalytic activity">
    <reaction evidence="2">
        <text>a quinone + NADH + 5 H(+)(in) = a quinol + NAD(+) + 4 H(+)(out)</text>
        <dbReference type="Rhea" id="RHEA:57888"/>
        <dbReference type="ChEBI" id="CHEBI:15378"/>
        <dbReference type="ChEBI" id="CHEBI:24646"/>
        <dbReference type="ChEBI" id="CHEBI:57540"/>
        <dbReference type="ChEBI" id="CHEBI:57945"/>
        <dbReference type="ChEBI" id="CHEBI:132124"/>
    </reaction>
</comment>
<keyword evidence="2" id="KW-0472">Membrane</keyword>
<comment type="caution">
    <text evidence="4">The sequence shown here is derived from an EMBL/GenBank/DDBJ whole genome shotgun (WGS) entry which is preliminary data.</text>
</comment>
<keyword evidence="2" id="KW-0520">NAD</keyword>
<organism evidence="4 5">
    <name type="scientific">Saezia sanguinis</name>
    <dbReference type="NCBI Taxonomy" id="1965230"/>
    <lineage>
        <taxon>Bacteria</taxon>
        <taxon>Pseudomonadati</taxon>
        <taxon>Pseudomonadota</taxon>
        <taxon>Betaproteobacteria</taxon>
        <taxon>Burkholderiales</taxon>
        <taxon>Saeziaceae</taxon>
        <taxon>Saezia</taxon>
    </lineage>
</organism>
<evidence type="ECO:0000256" key="2">
    <source>
        <dbReference type="RuleBase" id="RU004429"/>
    </source>
</evidence>
<comment type="subcellular location">
    <subcellularLocation>
        <location evidence="2">Cell membrane</location>
        <topology evidence="2">Multi-pass membrane protein</topology>
    </subcellularLocation>
</comment>
<reference evidence="4 5" key="1">
    <citation type="submission" date="2018-01" db="EMBL/GenBank/DDBJ databases">
        <title>Saezia sanguinis gen. nov., sp. nov., in the order Burkholderiales isolated from human blood.</title>
        <authorList>
            <person name="Medina-Pascual M.J."/>
            <person name="Valdezate S."/>
            <person name="Monzon S."/>
            <person name="Cuesta I."/>
            <person name="Carrasco G."/>
            <person name="Villalon P."/>
            <person name="Saez-Nieto J.A."/>
        </authorList>
    </citation>
    <scope>NUCLEOTIDE SEQUENCE [LARGE SCALE GENOMIC DNA]</scope>
    <source>
        <strain evidence="4 5">CNM695-12</strain>
    </source>
</reference>
<dbReference type="NCBIfam" id="NF005164">
    <property type="entry name" value="PRK06638.1-4"/>
    <property type="match status" value="1"/>
</dbReference>
<dbReference type="InterPro" id="IPR042106">
    <property type="entry name" value="Nuo/plastoQ_OxRdtase_6_NuoJ"/>
</dbReference>
<dbReference type="EMBL" id="PQSP01000001">
    <property type="protein sequence ID" value="RUS68039.1"/>
    <property type="molecule type" value="Genomic_DNA"/>
</dbReference>
<evidence type="ECO:0000256" key="3">
    <source>
        <dbReference type="SAM" id="MobiDB-lite"/>
    </source>
</evidence>
<feature type="transmembrane region" description="Helical" evidence="2">
    <location>
        <begin position="30"/>
        <end position="48"/>
    </location>
</feature>
<dbReference type="RefSeq" id="WP_126977886.1">
    <property type="nucleotide sequence ID" value="NZ_PQSP01000001.1"/>
</dbReference>
<feature type="region of interest" description="Disordered" evidence="3">
    <location>
        <begin position="201"/>
        <end position="226"/>
    </location>
</feature>
<keyword evidence="2" id="KW-0812">Transmembrane</keyword>
<proteinExistence type="inferred from homology"/>
<gene>
    <name evidence="4" type="primary">nuoJ</name>
    <name evidence="4" type="ORF">CUZ56_00522</name>
</gene>
<name>A0A433SH07_9BURK</name>
<feature type="transmembrane region" description="Helical" evidence="2">
    <location>
        <begin position="54"/>
        <end position="78"/>
    </location>
</feature>
<feature type="transmembrane region" description="Helical" evidence="2">
    <location>
        <begin position="142"/>
        <end position="165"/>
    </location>
</feature>
<dbReference type="GO" id="GO:0016491">
    <property type="term" value="F:oxidoreductase activity"/>
    <property type="evidence" value="ECO:0007669"/>
    <property type="project" value="UniProtKB-KW"/>
</dbReference>
<accession>A0A433SH07</accession>
<feature type="transmembrane region" description="Helical" evidence="2">
    <location>
        <begin position="6"/>
        <end position="23"/>
    </location>
</feature>
<dbReference type="OrthoDB" id="5295927at2"/>
<evidence type="ECO:0000256" key="1">
    <source>
        <dbReference type="ARBA" id="ARBA00005698"/>
    </source>
</evidence>
<dbReference type="Pfam" id="PF00499">
    <property type="entry name" value="Oxidored_q3"/>
    <property type="match status" value="1"/>
</dbReference>
<keyword evidence="2" id="KW-0874">Quinone</keyword>
<dbReference type="PANTHER" id="PTHR33269">
    <property type="entry name" value="NADH-UBIQUINONE OXIDOREDUCTASE CHAIN 6"/>
    <property type="match status" value="1"/>
</dbReference>
<dbReference type="GO" id="GO:0005886">
    <property type="term" value="C:plasma membrane"/>
    <property type="evidence" value="ECO:0007669"/>
    <property type="project" value="UniProtKB-SubCell"/>
</dbReference>
<dbReference type="Proteomes" id="UP000286947">
    <property type="component" value="Unassembled WGS sequence"/>
</dbReference>
<evidence type="ECO:0000313" key="5">
    <source>
        <dbReference type="Proteomes" id="UP000286947"/>
    </source>
</evidence>
<dbReference type="Gene3D" id="1.20.120.1200">
    <property type="entry name" value="NADH-ubiquinone/plastoquinone oxidoreductase chain 6, subunit NuoJ"/>
    <property type="match status" value="1"/>
</dbReference>
<dbReference type="InterPro" id="IPR001457">
    <property type="entry name" value="NADH_UbQ/plastoQ_OxRdtase_su6"/>
</dbReference>
<keyword evidence="4" id="KW-0560">Oxidoreductase</keyword>
<keyword evidence="2" id="KW-1003">Cell membrane</keyword>
<protein>
    <recommendedName>
        <fullName evidence="2">NADH-quinone oxidoreductase subunit J</fullName>
        <ecNumber evidence="2">7.1.1.-</ecNumber>
    </recommendedName>
</protein>
<feature type="transmembrane region" description="Helical" evidence="2">
    <location>
        <begin position="90"/>
        <end position="113"/>
    </location>
</feature>
<evidence type="ECO:0000313" key="4">
    <source>
        <dbReference type="EMBL" id="RUS68039.1"/>
    </source>
</evidence>
<dbReference type="GO" id="GO:0048038">
    <property type="term" value="F:quinone binding"/>
    <property type="evidence" value="ECO:0007669"/>
    <property type="project" value="UniProtKB-UniRule"/>
</dbReference>